<proteinExistence type="inferred from homology"/>
<dbReference type="PANTHER" id="PTHR13168">
    <property type="entry name" value="ASSOCIATE OF C-MYC AMY-1"/>
    <property type="match status" value="1"/>
</dbReference>
<dbReference type="OrthoDB" id="524165at2759"/>
<reference evidence="5" key="1">
    <citation type="submission" date="2021-05" db="EMBL/GenBank/DDBJ databases">
        <title>A free-living protist that lacks canonical eukaryotic 1 DNA replication and segregation systems.</title>
        <authorList>
            <person name="Salas-Leiva D.E."/>
            <person name="Tromer E.C."/>
            <person name="Curtis B.A."/>
            <person name="Jerlstrom-Hultqvist J."/>
            <person name="Kolisko M."/>
            <person name="Yi Z."/>
            <person name="Salas-Leiva J.S."/>
            <person name="Gallot-Lavallee L."/>
            <person name="Kops G.J.P.L."/>
            <person name="Archibald J.M."/>
            <person name="Simpson A.G.B."/>
            <person name="Roger A.J."/>
        </authorList>
    </citation>
    <scope>NUCLEOTIDE SEQUENCE</scope>
    <source>
        <strain evidence="5">BICM</strain>
    </source>
</reference>
<dbReference type="PRINTS" id="PR02028">
    <property type="entry name" value="CMYCBINDINGP"/>
</dbReference>
<keyword evidence="6" id="KW-1185">Reference proteome</keyword>
<gene>
    <name evidence="5" type="ORF">J8273_3727</name>
</gene>
<dbReference type="InterPro" id="IPR026060">
    <property type="entry name" value="AMY1"/>
</dbReference>
<evidence type="ECO:0000313" key="5">
    <source>
        <dbReference type="EMBL" id="KAG9394751.1"/>
    </source>
</evidence>
<evidence type="ECO:0000256" key="4">
    <source>
        <dbReference type="SAM" id="Coils"/>
    </source>
</evidence>
<keyword evidence="4" id="KW-0175">Coiled coil</keyword>
<keyword evidence="3" id="KW-0539">Nucleus</keyword>
<dbReference type="Proteomes" id="UP000717585">
    <property type="component" value="Unassembled WGS sequence"/>
</dbReference>
<dbReference type="AlphaFoldDB" id="A0A8J6E2U4"/>
<dbReference type="GO" id="GO:0003713">
    <property type="term" value="F:transcription coactivator activity"/>
    <property type="evidence" value="ECO:0007669"/>
    <property type="project" value="InterPro"/>
</dbReference>
<feature type="coiled-coil region" evidence="4">
    <location>
        <begin position="53"/>
        <end position="87"/>
    </location>
</feature>
<dbReference type="EMBL" id="JAHDYR010000013">
    <property type="protein sequence ID" value="KAG9394751.1"/>
    <property type="molecule type" value="Genomic_DNA"/>
</dbReference>
<sequence>MSSYQTPDAKKEEFRKYLDRNGVIDTVTKVLVALYEEPERPPNALEFVKQYLCSDTEAKLQNLETQVADLKRRNAELEEELEAARKT</sequence>
<evidence type="ECO:0000256" key="1">
    <source>
        <dbReference type="ARBA" id="ARBA00004123"/>
    </source>
</evidence>
<comment type="caution">
    <text evidence="5">The sequence shown here is derived from an EMBL/GenBank/DDBJ whole genome shotgun (WGS) entry which is preliminary data.</text>
</comment>
<accession>A0A8J6E2U4</accession>
<comment type="similarity">
    <text evidence="2">Belongs to the AMY1 family.</text>
</comment>
<comment type="subcellular location">
    <subcellularLocation>
        <location evidence="1">Nucleus</location>
    </subcellularLocation>
</comment>
<name>A0A8J6E2U4_9EUKA</name>
<organism evidence="5 6">
    <name type="scientific">Carpediemonas membranifera</name>
    <dbReference type="NCBI Taxonomy" id="201153"/>
    <lineage>
        <taxon>Eukaryota</taxon>
        <taxon>Metamonada</taxon>
        <taxon>Carpediemonas-like organisms</taxon>
        <taxon>Carpediemonas</taxon>
    </lineage>
</organism>
<dbReference type="GO" id="GO:0005634">
    <property type="term" value="C:nucleus"/>
    <property type="evidence" value="ECO:0007669"/>
    <property type="project" value="UniProtKB-SubCell"/>
</dbReference>
<evidence type="ECO:0000256" key="2">
    <source>
        <dbReference type="ARBA" id="ARBA00009389"/>
    </source>
</evidence>
<evidence type="ECO:0000313" key="6">
    <source>
        <dbReference type="Proteomes" id="UP000717585"/>
    </source>
</evidence>
<dbReference type="PANTHER" id="PTHR13168:SF0">
    <property type="entry name" value="C-MYC-BINDING PROTEIN"/>
    <property type="match status" value="1"/>
</dbReference>
<evidence type="ECO:0000256" key="3">
    <source>
        <dbReference type="ARBA" id="ARBA00023242"/>
    </source>
</evidence>
<protein>
    <submittedName>
        <fullName evidence="5">c-Myc-binding protein</fullName>
    </submittedName>
</protein>